<keyword evidence="2" id="KW-0812">Transmembrane</keyword>
<accession>J7QZK0</accession>
<keyword evidence="2" id="KW-0472">Membrane</keyword>
<reference evidence="4" key="2">
    <citation type="submission" date="2012-08" db="EMBL/GenBank/DDBJ databases">
        <title>Genome sequence of Kazachstania naganishii.</title>
        <authorList>
            <person name="Gordon J.L."/>
            <person name="Armisen D."/>
            <person name="Proux-Wera E."/>
            <person name="OhEigeartaigh S.S."/>
            <person name="Byrne K.P."/>
            <person name="Wolfe K.H."/>
        </authorList>
    </citation>
    <scope>NUCLEOTIDE SEQUENCE [LARGE SCALE GENOMIC DNA]</scope>
    <source>
        <strain evidence="4">ATCC MYA-139 / BCRC 22969 / CBS 8797 / CCRC 22969 / KCTC 17520 / NBRC 10181 / NCYC 3082</strain>
    </source>
</reference>
<reference evidence="3 4" key="1">
    <citation type="journal article" date="2011" name="Proc. Natl. Acad. Sci. U.S.A.">
        <title>Evolutionary erosion of yeast sex chromosomes by mating-type switching accidents.</title>
        <authorList>
            <person name="Gordon J.L."/>
            <person name="Armisen D."/>
            <person name="Proux-Wera E."/>
            <person name="Oheigeartaigh S.S."/>
            <person name="Byrne K.P."/>
            <person name="Wolfe K.H."/>
        </authorList>
    </citation>
    <scope>NUCLEOTIDE SEQUENCE [LARGE SCALE GENOMIC DNA]</scope>
    <source>
        <strain evidence="4">ATCC MYA-139 / BCRC 22969 / CBS 8797 / CCRC 22969 / KCTC 17520 / NBRC 10181 / NCYC 3082</strain>
    </source>
</reference>
<evidence type="ECO:0000313" key="3">
    <source>
        <dbReference type="EMBL" id="CCK67905.1"/>
    </source>
</evidence>
<feature type="region of interest" description="Disordered" evidence="1">
    <location>
        <begin position="141"/>
        <end position="194"/>
    </location>
</feature>
<feature type="transmembrane region" description="Helical" evidence="2">
    <location>
        <begin position="34"/>
        <end position="65"/>
    </location>
</feature>
<dbReference type="OrthoDB" id="4041625at2759"/>
<dbReference type="AlphaFoldDB" id="J7QZK0"/>
<feature type="compositionally biased region" description="Polar residues" evidence="1">
    <location>
        <begin position="184"/>
        <end position="194"/>
    </location>
</feature>
<evidence type="ECO:0000256" key="1">
    <source>
        <dbReference type="SAM" id="MobiDB-lite"/>
    </source>
</evidence>
<keyword evidence="2" id="KW-1133">Transmembrane helix</keyword>
<dbReference type="STRING" id="1071383.J7QZK0"/>
<keyword evidence="4" id="KW-1185">Reference proteome</keyword>
<dbReference type="KEGG" id="kng:KNAG_0A02160"/>
<organism evidence="3 4">
    <name type="scientific">Huiozyma naganishii (strain ATCC MYA-139 / BCRC 22969 / CBS 8797 / KCTC 17520 / NBRC 10181 / NCYC 3082 / Yp74L-3)</name>
    <name type="common">Yeast</name>
    <name type="synonym">Kazachstania naganishii</name>
    <dbReference type="NCBI Taxonomy" id="1071383"/>
    <lineage>
        <taxon>Eukaryota</taxon>
        <taxon>Fungi</taxon>
        <taxon>Dikarya</taxon>
        <taxon>Ascomycota</taxon>
        <taxon>Saccharomycotina</taxon>
        <taxon>Saccharomycetes</taxon>
        <taxon>Saccharomycetales</taxon>
        <taxon>Saccharomycetaceae</taxon>
        <taxon>Huiozyma</taxon>
    </lineage>
</organism>
<sequence length="582" mass="64234">MCVVISIIESIYMICRPIYHGGACGRIRKLNSGLVVCVCVCVELVVVGGVILFAVSFLPFLVAFWNSSPRFSPSVAFPRLTLTLVLRLHSCSLFLPLVWGGSIVGGTDLIEERDSLYKLLSPRKKELVNIHIRIKAKMSELPANSSTGGGSDETVEHPQNRSPVSYQQQQPQKRDLSDDAIQVESATTSSGRSSMIVTPLRDAKLDEHLILRRQSGAIKIEDVISPVGLASQGKPFKEDAGDTKGSKVYQQSLKRRKIPPPLGGISQQPEVQTAATATAVPGSTTKQHSFSSRPGDPRVQYLGRVPLNSSASNPQAARGRAYPQTASTPYIHQRHRSFGGLPSYPIMATPTFPQMPFNPYQYPHYIEQQQPQQPYPMRTQPPPQAMPMPYPYWGMMPNYYSPIPQDPVISAMPGARRYPYTYEQNIEEEGMYGAEGIDVEGPSGGTSDGSNYNEGNRKSEDDDEEDDDDDEEKELNVQNDEAGSMGQDHGGGVPTTKNESPHEESDLAIEEGAIPTPMFTKFPKSASIRPDADGGKMFGEIKVQSSRFSFEFALKPQESLNKKIFMSICNQIWDESRNRDTP</sequence>
<feature type="compositionally biased region" description="Acidic residues" evidence="1">
    <location>
        <begin position="461"/>
        <end position="473"/>
    </location>
</feature>
<feature type="region of interest" description="Disordered" evidence="1">
    <location>
        <begin position="278"/>
        <end position="324"/>
    </location>
</feature>
<feature type="compositionally biased region" description="Polar residues" evidence="1">
    <location>
        <begin position="160"/>
        <end position="171"/>
    </location>
</feature>
<feature type="region of interest" description="Disordered" evidence="1">
    <location>
        <begin position="435"/>
        <end position="506"/>
    </location>
</feature>
<dbReference type="RefSeq" id="XP_022462151.1">
    <property type="nucleotide sequence ID" value="XM_022606386.1"/>
</dbReference>
<protein>
    <submittedName>
        <fullName evidence="3">Uncharacterized protein</fullName>
    </submittedName>
</protein>
<dbReference type="HOGENOM" id="CLU_468555_0_0_1"/>
<name>J7QZK0_HUIN7</name>
<gene>
    <name evidence="3" type="primary">KNAG0A02160</name>
    <name evidence="3" type="ordered locus">KNAG_0A02160</name>
</gene>
<dbReference type="EMBL" id="HE978314">
    <property type="protein sequence ID" value="CCK67905.1"/>
    <property type="molecule type" value="Genomic_DNA"/>
</dbReference>
<evidence type="ECO:0000313" key="4">
    <source>
        <dbReference type="Proteomes" id="UP000006310"/>
    </source>
</evidence>
<dbReference type="Proteomes" id="UP000006310">
    <property type="component" value="Chromosome 1"/>
</dbReference>
<feature type="compositionally biased region" description="Polar residues" evidence="1">
    <location>
        <begin position="278"/>
        <end position="292"/>
    </location>
</feature>
<evidence type="ECO:0000256" key="2">
    <source>
        <dbReference type="SAM" id="Phobius"/>
    </source>
</evidence>
<dbReference type="GeneID" id="34523540"/>
<proteinExistence type="predicted"/>